<feature type="region of interest" description="Disordered" evidence="1">
    <location>
        <begin position="291"/>
        <end position="351"/>
    </location>
</feature>
<accession>A0A835K644</accession>
<protein>
    <submittedName>
        <fullName evidence="2">Uncharacterized protein</fullName>
    </submittedName>
</protein>
<evidence type="ECO:0000313" key="2">
    <source>
        <dbReference type="EMBL" id="KAF9683319.1"/>
    </source>
</evidence>
<evidence type="ECO:0000256" key="1">
    <source>
        <dbReference type="SAM" id="MobiDB-lite"/>
    </source>
</evidence>
<dbReference type="Proteomes" id="UP000657918">
    <property type="component" value="Chromosome 4"/>
</dbReference>
<dbReference type="PANTHER" id="PTHR31903">
    <property type="entry name" value="F12F1.11-RELATED"/>
    <property type="match status" value="1"/>
</dbReference>
<dbReference type="OrthoDB" id="1937859at2759"/>
<feature type="compositionally biased region" description="Basic residues" evidence="1">
    <location>
        <begin position="297"/>
        <end position="307"/>
    </location>
</feature>
<gene>
    <name evidence="2" type="ORF">SADUNF_Sadunf04G0001100</name>
</gene>
<organism evidence="2 3">
    <name type="scientific">Salix dunnii</name>
    <dbReference type="NCBI Taxonomy" id="1413687"/>
    <lineage>
        <taxon>Eukaryota</taxon>
        <taxon>Viridiplantae</taxon>
        <taxon>Streptophyta</taxon>
        <taxon>Embryophyta</taxon>
        <taxon>Tracheophyta</taxon>
        <taxon>Spermatophyta</taxon>
        <taxon>Magnoliopsida</taxon>
        <taxon>eudicotyledons</taxon>
        <taxon>Gunneridae</taxon>
        <taxon>Pentapetalae</taxon>
        <taxon>rosids</taxon>
        <taxon>fabids</taxon>
        <taxon>Malpighiales</taxon>
        <taxon>Salicaceae</taxon>
        <taxon>Saliceae</taxon>
        <taxon>Salix</taxon>
    </lineage>
</organism>
<name>A0A835K644_9ROSI</name>
<feature type="compositionally biased region" description="Basic and acidic residues" evidence="1">
    <location>
        <begin position="314"/>
        <end position="328"/>
    </location>
</feature>
<keyword evidence="3" id="KW-1185">Reference proteome</keyword>
<proteinExistence type="predicted"/>
<dbReference type="AlphaFoldDB" id="A0A835K644"/>
<reference evidence="2 3" key="1">
    <citation type="submission" date="2020-10" db="EMBL/GenBank/DDBJ databases">
        <title>Plant Genome Project.</title>
        <authorList>
            <person name="Zhang R.-G."/>
        </authorList>
    </citation>
    <scope>NUCLEOTIDE SEQUENCE [LARGE SCALE GENOMIC DNA]</scope>
    <source>
        <strain evidence="2">FAFU-HL-1</strain>
        <tissue evidence="2">Leaf</tissue>
    </source>
</reference>
<sequence length="370" mass="41227">MTCSKTILRRDGLGSELVPIRACGQTAMPELYGRAKRQGLTNTSIHGMFGLEKRRSPDLTINATNSLIEEWRVKRDILVTRQEPKTNLKGPITSVLAYFLSCDSLKLGVLQAVPSSDKYSTVHTLTCTPHVPPKLCHQPLMLNRRCSPLLDRLSTMKKLYRKGTVHPSTPIISDHLSFLPVTILTLAAALSPEDREVLAYLISCSGNNNIFHSNLSDINRRKSGCDQKTVSYTSSSSSSSSSHDHPPMFNCDCFRCYMSYWIRWDSSPNRQLIHEIIDAFEDWLLKQGNISNTNGNKNRKDRKRKGNRQGSSELIKRPELGMKDKLDESDSVGGISSGREAVGGGEEGAEKGSVRRFVSFIGERIWGVLG</sequence>
<comment type="caution">
    <text evidence="2">The sequence shown here is derived from an EMBL/GenBank/DDBJ whole genome shotgun (WGS) entry which is preliminary data.</text>
</comment>
<dbReference type="PANTHER" id="PTHR31903:SF6">
    <property type="entry name" value="F12F1.11-RELATED"/>
    <property type="match status" value="1"/>
</dbReference>
<dbReference type="EMBL" id="JADGMS010000004">
    <property type="protein sequence ID" value="KAF9683319.1"/>
    <property type="molecule type" value="Genomic_DNA"/>
</dbReference>
<evidence type="ECO:0000313" key="3">
    <source>
        <dbReference type="Proteomes" id="UP000657918"/>
    </source>
</evidence>